<dbReference type="EMBL" id="CABWKZ010000056">
    <property type="protein sequence ID" value="VXA58239.1"/>
    <property type="molecule type" value="Genomic_DNA"/>
</dbReference>
<sequence length="160" mass="18475">MIEKFADEIQSWIAVKSFSAANADYALPVVDANELAAFITDLVIDTNQLKPCEIKRDKYGSWIHPVYLKYIQDHFGNSEWISQEQYDALKKHFNIVTTRIYLEGSVSEDLYKEISQSSDLTKWDPIAPHGYFLIQIGQDDDDTFALFAKQIERLNDKSPY</sequence>
<dbReference type="AlphaFoldDB" id="A0A653KCK9"/>
<evidence type="ECO:0000313" key="2">
    <source>
        <dbReference type="Proteomes" id="UP000430404"/>
    </source>
</evidence>
<dbReference type="Proteomes" id="UP000430404">
    <property type="component" value="Unassembled WGS sequence"/>
</dbReference>
<proteinExistence type="predicted"/>
<protein>
    <submittedName>
        <fullName evidence="1">Uncharacterized protein</fullName>
    </submittedName>
</protein>
<name>A0A653KCK9_9GAMM</name>
<reference evidence="1 2" key="1">
    <citation type="submission" date="2019-10" db="EMBL/GenBank/DDBJ databases">
        <authorList>
            <person name="Karimi E."/>
        </authorList>
    </citation>
    <scope>NUCLEOTIDE SEQUENCE [LARGE SCALE GENOMIC DNA]</scope>
    <source>
        <strain evidence="1">Acinetobacter sp. 8BE</strain>
    </source>
</reference>
<gene>
    <name evidence="1" type="ORF">ACI8B_60081</name>
</gene>
<evidence type="ECO:0000313" key="1">
    <source>
        <dbReference type="EMBL" id="VXA58239.1"/>
    </source>
</evidence>
<accession>A0A653KCK9</accession>
<organism evidence="1 2">
    <name type="scientific">Acinetobacter proteolyticus</name>
    <dbReference type="NCBI Taxonomy" id="1776741"/>
    <lineage>
        <taxon>Bacteria</taxon>
        <taxon>Pseudomonadati</taxon>
        <taxon>Pseudomonadota</taxon>
        <taxon>Gammaproteobacteria</taxon>
        <taxon>Moraxellales</taxon>
        <taxon>Moraxellaceae</taxon>
        <taxon>Acinetobacter</taxon>
    </lineage>
</organism>
<dbReference type="RefSeq" id="WP_228716568.1">
    <property type="nucleotide sequence ID" value="NZ_LR732744.1"/>
</dbReference>